<dbReference type="InterPro" id="IPR039361">
    <property type="entry name" value="Cyclin"/>
</dbReference>
<dbReference type="PROSITE" id="PS00292">
    <property type="entry name" value="CYCLINS"/>
    <property type="match status" value="1"/>
</dbReference>
<evidence type="ECO:0000259" key="5">
    <source>
        <dbReference type="SMART" id="SM00385"/>
    </source>
</evidence>
<accession>A0A1R1Y572</accession>
<dbReference type="PANTHER" id="PTHR10177">
    <property type="entry name" value="CYCLINS"/>
    <property type="match status" value="1"/>
</dbReference>
<sequence length="784" mass="88335">MSHQRKSALRMGIDNFDYNPHHLPQQNQRSISVSQLINLPFLNISNSNSSNLLKSSHINKIHRNYLPQNQNPIPDSFNPNLLHQNQNPQKYPNYPDSFPIANYFHNPQKQQHPQNTANTIPQNSNNTFNDFFYQNSNINNNIILQNPNNSLQKNISLPQNSSNFSSINLSNYNHAPNIALPPQNNFYNNSSKNSCPSNINQLVSNNLNHNSPFSNINHNLLPIHLNNNPKITSIPPKNQNALSNNNNNNNTNISLPYNLAFDTQENSRSLSINYPFENLSHLHSQLKPQSSDIKISFQDDINFPKHLLSDGSIPFYPAPKRQKFDKRYLSISTKSSYNPVDSHTNSSTSNSINSHPCNIKTLLLGPPLTSIDPSTSSSSTTVNSAVKRKPSKANLPHFFDDKRAFKKNKFQSLEYSDATVFEDVVDLDSVNIFNHHHHHHLSINHLQNLNNIQNITQSQNNFHSLNTNLNLPPNSQQTIVSSPYLLHDNDSLKSLSNFDSDQLLSDNLLANLETESTCVNLSKYCHLHPKLNKRMRAILVDWLMEVANDYKLHRHTLHLSIYLLDKLLLSKSHVPTNMLQCYGAACLLVSIKAEENRSVKISEITRIAMGAFSTSDLKSAEIDVLNAANWHLTVPTIATFIGIYTTSNHKLYEAACDIADIVVHDYDFVGIKYSNLAIACCQIAASASNFRASAAQSLYNTIPAIPSINSAISSLVSDIHTLLNSLGLDLLKFAAGRQLVECPNYDYWSYQPYHPSLLNMFQQFFKKKAAGISNNISSTQRKLD</sequence>
<comment type="caution">
    <text evidence="6">The sequence shown here is derived from an EMBL/GenBank/DDBJ whole genome shotgun (WGS) entry which is preliminary data.</text>
</comment>
<dbReference type="FunFam" id="1.10.472.10:FF:000001">
    <property type="entry name" value="G2/mitotic-specific cyclin"/>
    <property type="match status" value="1"/>
</dbReference>
<dbReference type="AlphaFoldDB" id="A0A1R1Y572"/>
<name>A0A1R1Y572_9FUNG</name>
<comment type="similarity">
    <text evidence="4">Belongs to the cyclin family.</text>
</comment>
<dbReference type="InterPro" id="IPR036915">
    <property type="entry name" value="Cyclin-like_sf"/>
</dbReference>
<reference evidence="6 7" key="1">
    <citation type="submission" date="2017-01" db="EMBL/GenBank/DDBJ databases">
        <authorList>
            <person name="Mah S.A."/>
            <person name="Swanson W.J."/>
            <person name="Moy G.W."/>
            <person name="Vacquier V.D."/>
        </authorList>
    </citation>
    <scope>NUCLEOTIDE SEQUENCE [LARGE SCALE GENOMIC DNA]</scope>
    <source>
        <strain evidence="6 7">GSMNP</strain>
    </source>
</reference>
<dbReference type="InterPro" id="IPR048258">
    <property type="entry name" value="Cyclins_cyclin-box"/>
</dbReference>
<dbReference type="Proteomes" id="UP000187283">
    <property type="component" value="Unassembled WGS sequence"/>
</dbReference>
<gene>
    <name evidence="6" type="ORF">AYI70_g3063</name>
</gene>
<dbReference type="InterPro" id="IPR006671">
    <property type="entry name" value="Cyclin_N"/>
</dbReference>
<dbReference type="InterPro" id="IPR013763">
    <property type="entry name" value="Cyclin-like_dom"/>
</dbReference>
<dbReference type="EMBL" id="LSSN01000832">
    <property type="protein sequence ID" value="OMJ22131.1"/>
    <property type="molecule type" value="Genomic_DNA"/>
</dbReference>
<keyword evidence="1" id="KW-0132">Cell division</keyword>
<keyword evidence="2 4" id="KW-0195">Cyclin</keyword>
<evidence type="ECO:0000256" key="1">
    <source>
        <dbReference type="ARBA" id="ARBA00022618"/>
    </source>
</evidence>
<feature type="domain" description="Cyclin-like" evidence="5">
    <location>
        <begin position="541"/>
        <end position="626"/>
    </location>
</feature>
<organism evidence="6 7">
    <name type="scientific">Smittium culicis</name>
    <dbReference type="NCBI Taxonomy" id="133412"/>
    <lineage>
        <taxon>Eukaryota</taxon>
        <taxon>Fungi</taxon>
        <taxon>Fungi incertae sedis</taxon>
        <taxon>Zoopagomycota</taxon>
        <taxon>Kickxellomycotina</taxon>
        <taxon>Harpellomycetes</taxon>
        <taxon>Harpellales</taxon>
        <taxon>Legeriomycetaceae</taxon>
        <taxon>Smittium</taxon>
    </lineage>
</organism>
<dbReference type="Pfam" id="PF00134">
    <property type="entry name" value="Cyclin_N"/>
    <property type="match status" value="1"/>
</dbReference>
<dbReference type="SMART" id="SM00385">
    <property type="entry name" value="CYCLIN"/>
    <property type="match status" value="1"/>
</dbReference>
<dbReference type="Gene3D" id="1.10.472.10">
    <property type="entry name" value="Cyclin-like"/>
    <property type="match status" value="2"/>
</dbReference>
<dbReference type="SUPFAM" id="SSF47954">
    <property type="entry name" value="Cyclin-like"/>
    <property type="match status" value="1"/>
</dbReference>
<evidence type="ECO:0000313" key="6">
    <source>
        <dbReference type="EMBL" id="OMJ22131.1"/>
    </source>
</evidence>
<dbReference type="GO" id="GO:0051301">
    <property type="term" value="P:cell division"/>
    <property type="evidence" value="ECO:0007669"/>
    <property type="project" value="UniProtKB-KW"/>
</dbReference>
<keyword evidence="3" id="KW-0131">Cell cycle</keyword>
<protein>
    <submittedName>
        <fullName evidence="6">G1/S-specific cyclin-E</fullName>
    </submittedName>
</protein>
<keyword evidence="7" id="KW-1185">Reference proteome</keyword>
<evidence type="ECO:0000256" key="3">
    <source>
        <dbReference type="ARBA" id="ARBA00023306"/>
    </source>
</evidence>
<dbReference type="STRING" id="133412.A0A1R1Y572"/>
<evidence type="ECO:0000256" key="4">
    <source>
        <dbReference type="RuleBase" id="RU000383"/>
    </source>
</evidence>
<evidence type="ECO:0000256" key="2">
    <source>
        <dbReference type="ARBA" id="ARBA00023127"/>
    </source>
</evidence>
<dbReference type="OrthoDB" id="5590282at2759"/>
<evidence type="ECO:0000313" key="7">
    <source>
        <dbReference type="Proteomes" id="UP000187283"/>
    </source>
</evidence>
<proteinExistence type="inferred from homology"/>